<organism evidence="1 2">
    <name type="scientific">Mycetohabitans rhizoxinica (strain DSM 19002 / CIP 109453 / HKI 454)</name>
    <name type="common">Paraburkholderia rhizoxinica</name>
    <dbReference type="NCBI Taxonomy" id="882378"/>
    <lineage>
        <taxon>Bacteria</taxon>
        <taxon>Pseudomonadati</taxon>
        <taxon>Pseudomonadota</taxon>
        <taxon>Betaproteobacteria</taxon>
        <taxon>Burkholderiales</taxon>
        <taxon>Burkholderiaceae</taxon>
        <taxon>Mycetohabitans</taxon>
    </lineage>
</organism>
<dbReference type="KEGG" id="brh:RBRH_04234"/>
<protein>
    <submittedName>
        <fullName evidence="1">Uncharacterized protein</fullName>
    </submittedName>
</protein>
<reference evidence="1 2" key="1">
    <citation type="journal article" date="2011" name="J. Bacteriol.">
        <title>Complete genome sequence of Burkholderia rhizoxinica, an endosymbiont of Rhizopus microsporus.</title>
        <authorList>
            <person name="Lackner G."/>
            <person name="Moebius N."/>
            <person name="Partida-Martinez L."/>
            <person name="Hertweck C."/>
        </authorList>
    </citation>
    <scope>NUCLEOTIDE SEQUENCE [LARGE SCALE GENOMIC DNA]</scope>
    <source>
        <strain evidence="2">DSM 19002 / CIP 109453 / HKI 454</strain>
        <plasmid evidence="1 2">pBRH01</plasmid>
    </source>
</reference>
<evidence type="ECO:0000313" key="1">
    <source>
        <dbReference type="EMBL" id="CBW76598.1"/>
    </source>
</evidence>
<dbReference type="EMBL" id="FR687360">
    <property type="protein sequence ID" value="CBW76598.1"/>
    <property type="molecule type" value="Genomic_DNA"/>
</dbReference>
<name>E5AU25_MYCRK</name>
<keyword evidence="1" id="KW-0614">Plasmid</keyword>
<geneLocation type="plasmid" evidence="1 2">
    <name>pBRH01</name>
</geneLocation>
<gene>
    <name evidence="1" type="ordered locus">RBRH_04234</name>
</gene>
<sequence length="35" mass="3690">MQHRVCLAAASLFINATLLGGAAVSRLCALRADLY</sequence>
<dbReference type="HOGENOM" id="CLU_3363873_0_0_4"/>
<evidence type="ECO:0000313" key="2">
    <source>
        <dbReference type="Proteomes" id="UP000007437"/>
    </source>
</evidence>
<accession>E5AU25</accession>
<dbReference type="Proteomes" id="UP000007437">
    <property type="component" value="Plasmid pBRH01"/>
</dbReference>
<proteinExistence type="predicted"/>
<dbReference type="AlphaFoldDB" id="E5AU25"/>